<dbReference type="Proteomes" id="UP000054248">
    <property type="component" value="Unassembled WGS sequence"/>
</dbReference>
<dbReference type="AlphaFoldDB" id="A0A0C3Q560"/>
<protein>
    <submittedName>
        <fullName evidence="2">Uncharacterized protein</fullName>
    </submittedName>
</protein>
<keyword evidence="1" id="KW-0812">Transmembrane</keyword>
<keyword evidence="1" id="KW-1133">Transmembrane helix</keyword>
<proteinExistence type="predicted"/>
<keyword evidence="3" id="KW-1185">Reference proteome</keyword>
<dbReference type="HOGENOM" id="CLU_2759678_0_0_1"/>
<organism evidence="2 3">
    <name type="scientific">Tulasnella calospora MUT 4182</name>
    <dbReference type="NCBI Taxonomy" id="1051891"/>
    <lineage>
        <taxon>Eukaryota</taxon>
        <taxon>Fungi</taxon>
        <taxon>Dikarya</taxon>
        <taxon>Basidiomycota</taxon>
        <taxon>Agaricomycotina</taxon>
        <taxon>Agaricomycetes</taxon>
        <taxon>Cantharellales</taxon>
        <taxon>Tulasnellaceae</taxon>
        <taxon>Tulasnella</taxon>
    </lineage>
</organism>
<gene>
    <name evidence="2" type="ORF">M407DRAFT_162769</name>
</gene>
<sequence>MLHLCSLNGVVTSSGFAPSSASSRILHNHSILYVSIISIIGEYILLCISSIAGYLMKKMGEMYWNACCSI</sequence>
<evidence type="ECO:0000313" key="2">
    <source>
        <dbReference type="EMBL" id="KIO18109.1"/>
    </source>
</evidence>
<reference evidence="2 3" key="1">
    <citation type="submission" date="2014-04" db="EMBL/GenBank/DDBJ databases">
        <authorList>
            <consortium name="DOE Joint Genome Institute"/>
            <person name="Kuo A."/>
            <person name="Girlanda M."/>
            <person name="Perotto S."/>
            <person name="Kohler A."/>
            <person name="Nagy L.G."/>
            <person name="Floudas D."/>
            <person name="Copeland A."/>
            <person name="Barry K.W."/>
            <person name="Cichocki N."/>
            <person name="Veneault-Fourrey C."/>
            <person name="LaButti K."/>
            <person name="Lindquist E.A."/>
            <person name="Lipzen A."/>
            <person name="Lundell T."/>
            <person name="Morin E."/>
            <person name="Murat C."/>
            <person name="Sun H."/>
            <person name="Tunlid A."/>
            <person name="Henrissat B."/>
            <person name="Grigoriev I.V."/>
            <person name="Hibbett D.S."/>
            <person name="Martin F."/>
            <person name="Nordberg H.P."/>
            <person name="Cantor M.N."/>
            <person name="Hua S.X."/>
        </authorList>
    </citation>
    <scope>NUCLEOTIDE SEQUENCE [LARGE SCALE GENOMIC DNA]</scope>
    <source>
        <strain evidence="2 3">MUT 4182</strain>
    </source>
</reference>
<name>A0A0C3Q560_9AGAM</name>
<evidence type="ECO:0000256" key="1">
    <source>
        <dbReference type="SAM" id="Phobius"/>
    </source>
</evidence>
<reference evidence="3" key="2">
    <citation type="submission" date="2015-01" db="EMBL/GenBank/DDBJ databases">
        <title>Evolutionary Origins and Diversification of the Mycorrhizal Mutualists.</title>
        <authorList>
            <consortium name="DOE Joint Genome Institute"/>
            <consortium name="Mycorrhizal Genomics Consortium"/>
            <person name="Kohler A."/>
            <person name="Kuo A."/>
            <person name="Nagy L.G."/>
            <person name="Floudas D."/>
            <person name="Copeland A."/>
            <person name="Barry K.W."/>
            <person name="Cichocki N."/>
            <person name="Veneault-Fourrey C."/>
            <person name="LaButti K."/>
            <person name="Lindquist E.A."/>
            <person name="Lipzen A."/>
            <person name="Lundell T."/>
            <person name="Morin E."/>
            <person name="Murat C."/>
            <person name="Riley R."/>
            <person name="Ohm R."/>
            <person name="Sun H."/>
            <person name="Tunlid A."/>
            <person name="Henrissat B."/>
            <person name="Grigoriev I.V."/>
            <person name="Hibbett D.S."/>
            <person name="Martin F."/>
        </authorList>
    </citation>
    <scope>NUCLEOTIDE SEQUENCE [LARGE SCALE GENOMIC DNA]</scope>
    <source>
        <strain evidence="3">MUT 4182</strain>
    </source>
</reference>
<keyword evidence="1" id="KW-0472">Membrane</keyword>
<evidence type="ECO:0000313" key="3">
    <source>
        <dbReference type="Proteomes" id="UP000054248"/>
    </source>
</evidence>
<feature type="transmembrane region" description="Helical" evidence="1">
    <location>
        <begin position="31"/>
        <end position="55"/>
    </location>
</feature>
<accession>A0A0C3Q560</accession>
<dbReference type="EMBL" id="KN823312">
    <property type="protein sequence ID" value="KIO18109.1"/>
    <property type="molecule type" value="Genomic_DNA"/>
</dbReference>